<dbReference type="OrthoDB" id="6117544at2"/>
<gene>
    <name evidence="2" type="ORF">DCCM_2394</name>
</gene>
<reference evidence="3" key="1">
    <citation type="submission" date="2018-02" db="EMBL/GenBank/DDBJ databases">
        <title>Genome sequence of Desulfocucumis palustris strain NAW-5.</title>
        <authorList>
            <person name="Watanabe M."/>
            <person name="Kojima H."/>
            <person name="Fukui M."/>
        </authorList>
    </citation>
    <scope>NUCLEOTIDE SEQUENCE [LARGE SCALE GENOMIC DNA]</scope>
    <source>
        <strain evidence="3">NAW-5</strain>
    </source>
</reference>
<keyword evidence="3" id="KW-1185">Reference proteome</keyword>
<accession>A0A2L2XAS3</accession>
<dbReference type="RefSeq" id="WP_104371708.1">
    <property type="nucleotide sequence ID" value="NZ_BFAV01000092.1"/>
</dbReference>
<dbReference type="Pfam" id="PF00582">
    <property type="entry name" value="Usp"/>
    <property type="match status" value="1"/>
</dbReference>
<dbReference type="Proteomes" id="UP000239549">
    <property type="component" value="Unassembled WGS sequence"/>
</dbReference>
<dbReference type="AlphaFoldDB" id="A0A2L2XAS3"/>
<dbReference type="CDD" id="cd00293">
    <property type="entry name" value="USP-like"/>
    <property type="match status" value="1"/>
</dbReference>
<dbReference type="Gene3D" id="3.40.50.12370">
    <property type="match status" value="1"/>
</dbReference>
<protein>
    <recommendedName>
        <fullName evidence="1">UspA domain-containing protein</fullName>
    </recommendedName>
</protein>
<proteinExistence type="predicted"/>
<comment type="caution">
    <text evidence="2">The sequence shown here is derived from an EMBL/GenBank/DDBJ whole genome shotgun (WGS) entry which is preliminary data.</text>
</comment>
<sequence length="158" mass="17388">MQGQILFVTDGSASSRDAGAVAIELAGQWNAPLRAIAVIDESWENMLGDEWINSSGVRNNFFQWLGKDLQLNARSVLDEFCSRAKTRGLLVQSDIIKGRPDKIIIKSVIDCETALLVLPNPYATKPAAESGLKYNLNAIARKVNCPIWVAMAGRPRQF</sequence>
<organism evidence="2 3">
    <name type="scientific">Desulfocucumis palustris</name>
    <dbReference type="NCBI Taxonomy" id="1898651"/>
    <lineage>
        <taxon>Bacteria</taxon>
        <taxon>Bacillati</taxon>
        <taxon>Bacillota</taxon>
        <taxon>Clostridia</taxon>
        <taxon>Eubacteriales</taxon>
        <taxon>Desulfocucumaceae</taxon>
        <taxon>Desulfocucumis</taxon>
    </lineage>
</organism>
<dbReference type="SUPFAM" id="SSF52402">
    <property type="entry name" value="Adenine nucleotide alpha hydrolases-like"/>
    <property type="match status" value="1"/>
</dbReference>
<name>A0A2L2XAS3_9FIRM</name>
<feature type="domain" description="UspA" evidence="1">
    <location>
        <begin position="4"/>
        <end position="149"/>
    </location>
</feature>
<dbReference type="EMBL" id="BFAV01000092">
    <property type="protein sequence ID" value="GBF33295.1"/>
    <property type="molecule type" value="Genomic_DNA"/>
</dbReference>
<evidence type="ECO:0000313" key="3">
    <source>
        <dbReference type="Proteomes" id="UP000239549"/>
    </source>
</evidence>
<evidence type="ECO:0000259" key="1">
    <source>
        <dbReference type="Pfam" id="PF00582"/>
    </source>
</evidence>
<dbReference type="InterPro" id="IPR006016">
    <property type="entry name" value="UspA"/>
</dbReference>
<evidence type="ECO:0000313" key="2">
    <source>
        <dbReference type="EMBL" id="GBF33295.1"/>
    </source>
</evidence>